<sequence length="130" mass="13594">MALLAGRCTKSLSLRLVSIQPTIRCIASSSLAKLSPGGAVCRPGAEPEGAGRLLGQAWAFELQLRKTVRLLPPGWGRRGSGLRLSCASLECQVEMSTQGEHPCEASGVQCAACASLLLFLPPKVLLPVVA</sequence>
<gene>
    <name evidence="1" type="ORF">HJG60_011543</name>
</gene>
<dbReference type="Proteomes" id="UP000664940">
    <property type="component" value="Unassembled WGS sequence"/>
</dbReference>
<protein>
    <submittedName>
        <fullName evidence="1">Uncharacterized protein</fullName>
    </submittedName>
</protein>
<comment type="caution">
    <text evidence="1">The sequence shown here is derived from an EMBL/GenBank/DDBJ whole genome shotgun (WGS) entry which is preliminary data.</text>
</comment>
<reference evidence="1 2" key="1">
    <citation type="journal article" date="2020" name="Nature">
        <title>Six reference-quality genomes reveal evolution of bat adaptations.</title>
        <authorList>
            <person name="Jebb D."/>
            <person name="Huang Z."/>
            <person name="Pippel M."/>
            <person name="Hughes G.M."/>
            <person name="Lavrichenko K."/>
            <person name="Devanna P."/>
            <person name="Winkler S."/>
            <person name="Jermiin L.S."/>
            <person name="Skirmuntt E.C."/>
            <person name="Katzourakis A."/>
            <person name="Burkitt-Gray L."/>
            <person name="Ray D.A."/>
            <person name="Sullivan K.A.M."/>
            <person name="Roscito J.G."/>
            <person name="Kirilenko B.M."/>
            <person name="Davalos L.M."/>
            <person name="Corthals A.P."/>
            <person name="Power M.L."/>
            <person name="Jones G."/>
            <person name="Ransome R.D."/>
            <person name="Dechmann D.K.N."/>
            <person name="Locatelli A.G."/>
            <person name="Puechmaille S.J."/>
            <person name="Fedrigo O."/>
            <person name="Jarvis E.D."/>
            <person name="Hiller M."/>
            <person name="Vernes S.C."/>
            <person name="Myers E.W."/>
            <person name="Teeling E.C."/>
        </authorList>
    </citation>
    <scope>NUCLEOTIDE SEQUENCE [LARGE SCALE GENOMIC DNA]</scope>
    <source>
        <strain evidence="1">Bat1K_MPI-CBG_1</strain>
    </source>
</reference>
<dbReference type="AlphaFoldDB" id="A0A833ZW01"/>
<proteinExistence type="predicted"/>
<accession>A0A833ZW01</accession>
<organism evidence="1 2">
    <name type="scientific">Phyllostomus discolor</name>
    <name type="common">pale spear-nosed bat</name>
    <dbReference type="NCBI Taxonomy" id="89673"/>
    <lineage>
        <taxon>Eukaryota</taxon>
        <taxon>Metazoa</taxon>
        <taxon>Chordata</taxon>
        <taxon>Craniata</taxon>
        <taxon>Vertebrata</taxon>
        <taxon>Euteleostomi</taxon>
        <taxon>Mammalia</taxon>
        <taxon>Eutheria</taxon>
        <taxon>Laurasiatheria</taxon>
        <taxon>Chiroptera</taxon>
        <taxon>Yangochiroptera</taxon>
        <taxon>Phyllostomidae</taxon>
        <taxon>Phyllostominae</taxon>
        <taxon>Phyllostomus</taxon>
    </lineage>
</organism>
<evidence type="ECO:0000313" key="1">
    <source>
        <dbReference type="EMBL" id="KAF6099812.1"/>
    </source>
</evidence>
<name>A0A833ZW01_9CHIR</name>
<dbReference type="EMBL" id="JABVXQ010000007">
    <property type="protein sequence ID" value="KAF6099812.1"/>
    <property type="molecule type" value="Genomic_DNA"/>
</dbReference>
<evidence type="ECO:0000313" key="2">
    <source>
        <dbReference type="Proteomes" id="UP000664940"/>
    </source>
</evidence>